<accession>A0ABR5CFN5</accession>
<comment type="caution">
    <text evidence="1">The sequence shown here is derived from an EMBL/GenBank/DDBJ whole genome shotgun (WGS) entry which is preliminary data.</text>
</comment>
<sequence length="203" mass="22809">MTDLTSLPDSLPQTFFFPWANGTGYPDDPTAFTLALSNKLRLPVTVLCSSQSSLPDPLRKAAFVTPRVNHAVRGPSIVLLHYPDYRLIDHIPLSYARHVVAAEVPSHPLDVWAAKREAFNVRAGKTMTLDIDDRVREIYERILWNGNNAWSDKPGKRDALQDLTTLRNMDALDRDSLIGYLLDEKGSWALDTLAKLIKQAQTK</sequence>
<proteinExistence type="predicted"/>
<protein>
    <submittedName>
        <fullName evidence="1">Uncharacterized protein</fullName>
    </submittedName>
</protein>
<gene>
    <name evidence="1" type="ORF">TZ00_08720</name>
</gene>
<name>A0ABR5CFN5_9MICO</name>
<evidence type="ECO:0000313" key="1">
    <source>
        <dbReference type="EMBL" id="KJC64478.1"/>
    </source>
</evidence>
<dbReference type="Proteomes" id="UP000032503">
    <property type="component" value="Unassembled WGS sequence"/>
</dbReference>
<keyword evidence="2" id="KW-1185">Reference proteome</keyword>
<organism evidence="1 2">
    <name type="scientific">Agreia bicolorata</name>
    <dbReference type="NCBI Taxonomy" id="110935"/>
    <lineage>
        <taxon>Bacteria</taxon>
        <taxon>Bacillati</taxon>
        <taxon>Actinomycetota</taxon>
        <taxon>Actinomycetes</taxon>
        <taxon>Micrococcales</taxon>
        <taxon>Microbacteriaceae</taxon>
        <taxon>Agreia</taxon>
    </lineage>
</organism>
<reference evidence="1 2" key="1">
    <citation type="journal article" date="2001" name="Int. J. Syst. Evol. Microbiol.">
        <title>Agreia bicolorata gen. nov., sp. nov., to accommodate actinobacteria isolated from narrow reed grass infected by the nematode Heteroanguina graminophila.</title>
        <authorList>
            <person name="Evtushenko L.I."/>
            <person name="Dorofeeva L.V."/>
            <person name="Dobrovolskaya T.G."/>
            <person name="Streshinskaya G.M."/>
            <person name="Subbotin S.A."/>
            <person name="Tiedje J.M."/>
        </authorList>
    </citation>
    <scope>NUCLEOTIDE SEQUENCE [LARGE SCALE GENOMIC DNA]</scope>
    <source>
        <strain evidence="1 2">VKM Ac-1804</strain>
    </source>
</reference>
<evidence type="ECO:0000313" key="2">
    <source>
        <dbReference type="Proteomes" id="UP000032503"/>
    </source>
</evidence>
<dbReference type="EMBL" id="JYFC01000003">
    <property type="protein sequence ID" value="KJC64478.1"/>
    <property type="molecule type" value="Genomic_DNA"/>
</dbReference>
<dbReference type="RefSeq" id="WP_044440901.1">
    <property type="nucleotide sequence ID" value="NZ_JYFC01000003.1"/>
</dbReference>